<gene>
    <name evidence="1" type="ORF">FRZ00_23700</name>
</gene>
<name>A0A5N5W3D0_STRMB</name>
<dbReference type="OrthoDB" id="4292483at2"/>
<comment type="caution">
    <text evidence="1">The sequence shown here is derived from an EMBL/GenBank/DDBJ whole genome shotgun (WGS) entry which is preliminary data.</text>
</comment>
<protein>
    <submittedName>
        <fullName evidence="1">Uncharacterized protein</fullName>
    </submittedName>
</protein>
<dbReference type="RefSeq" id="WP_152264874.1">
    <property type="nucleotide sequence ID" value="NZ_VOKX01000097.1"/>
</dbReference>
<dbReference type="AlphaFoldDB" id="A0A5N5W3D0"/>
<evidence type="ECO:0000313" key="2">
    <source>
        <dbReference type="Proteomes" id="UP000327000"/>
    </source>
</evidence>
<reference evidence="1 2" key="1">
    <citation type="journal article" date="2019" name="Microb. Cell Fact.">
        <title>Exploring novel herbicidin analogues by transcriptional regulator overexpression and MS/MS molecular networking.</title>
        <authorList>
            <person name="Shi Y."/>
            <person name="Gu R."/>
            <person name="Li Y."/>
            <person name="Wang X."/>
            <person name="Ren W."/>
            <person name="Li X."/>
            <person name="Wang L."/>
            <person name="Xie Y."/>
            <person name="Hong B."/>
        </authorList>
    </citation>
    <scope>NUCLEOTIDE SEQUENCE [LARGE SCALE GENOMIC DNA]</scope>
    <source>
        <strain evidence="1 2">US-43</strain>
    </source>
</reference>
<dbReference type="Proteomes" id="UP000327000">
    <property type="component" value="Unassembled WGS sequence"/>
</dbReference>
<accession>A0A5N5W3D0</accession>
<sequence length="179" mass="19711">MVWYTEARSDGRSRQAVLVEAATPADRRDGRRRTVAPRSELTVDGRRYTVRQVCAYRVVLTPRDAPVPTPAPVPSGENAWPPLAGGRWRLRWHAPQARYTGGNESVVLYDVHDGPKRAHIGVTANKRDGGALYDDARIGDTLEIAGRLWRVAGIGLGKTDVGEGDREFRAGYVDLRPVG</sequence>
<proteinExistence type="predicted"/>
<dbReference type="EMBL" id="VOKX01000097">
    <property type="protein sequence ID" value="KAB7837247.1"/>
    <property type="molecule type" value="Genomic_DNA"/>
</dbReference>
<organism evidence="1 2">
    <name type="scientific">Streptomyces mobaraensis</name>
    <name type="common">Streptoverticillium mobaraense</name>
    <dbReference type="NCBI Taxonomy" id="35621"/>
    <lineage>
        <taxon>Bacteria</taxon>
        <taxon>Bacillati</taxon>
        <taxon>Actinomycetota</taxon>
        <taxon>Actinomycetes</taxon>
        <taxon>Kitasatosporales</taxon>
        <taxon>Streptomycetaceae</taxon>
        <taxon>Streptomyces</taxon>
    </lineage>
</organism>
<keyword evidence="2" id="KW-1185">Reference proteome</keyword>
<evidence type="ECO:0000313" key="1">
    <source>
        <dbReference type="EMBL" id="KAB7837247.1"/>
    </source>
</evidence>